<accession>A0A7X4W0I4</accession>
<comment type="caution">
    <text evidence="1">The sequence shown here is derived from an EMBL/GenBank/DDBJ whole genome shotgun (WGS) entry which is preliminary data.</text>
</comment>
<sequence>MYYTNLAMMKGHLTVARELYQAGEQTAAQPHFGHPIHEHYGVLEPAFEARGVEGIESNLKALVETMRTGGEWESKTDAYATALEAIDEAMQDVDGELRDDVAFQSRAQLVLLRQALHEYEEAVDDGQFVNIVEYQDSRGFVLTAQALLEAQVDLYAEDTYAELLAAYESTLEAWPSAVAPETPVMTPGELSARLFKLEATLGRY</sequence>
<name>A0A7X4W0I4_9GAMM</name>
<dbReference type="EMBL" id="WUTS01000001">
    <property type="protein sequence ID" value="NAW12443.1"/>
    <property type="molecule type" value="Genomic_DNA"/>
</dbReference>
<proteinExistence type="predicted"/>
<evidence type="ECO:0000313" key="1">
    <source>
        <dbReference type="EMBL" id="NAW12443.1"/>
    </source>
</evidence>
<protein>
    <submittedName>
        <fullName evidence="1">Uncharacterized protein</fullName>
    </submittedName>
</protein>
<evidence type="ECO:0000313" key="2">
    <source>
        <dbReference type="Proteomes" id="UP000448235"/>
    </source>
</evidence>
<dbReference type="Proteomes" id="UP000448235">
    <property type="component" value="Unassembled WGS sequence"/>
</dbReference>
<keyword evidence="2" id="KW-1185">Reference proteome</keyword>
<gene>
    <name evidence="1" type="ORF">GRB80_06260</name>
</gene>
<dbReference type="AlphaFoldDB" id="A0A7X4W0I4"/>
<dbReference type="RefSeq" id="WP_161422927.1">
    <property type="nucleotide sequence ID" value="NZ_JARWMY010000010.1"/>
</dbReference>
<organism evidence="1 2">
    <name type="scientific">Halomonas icarae</name>
    <dbReference type="NCBI Taxonomy" id="2691040"/>
    <lineage>
        <taxon>Bacteria</taxon>
        <taxon>Pseudomonadati</taxon>
        <taxon>Pseudomonadota</taxon>
        <taxon>Gammaproteobacteria</taxon>
        <taxon>Oceanospirillales</taxon>
        <taxon>Halomonadaceae</taxon>
        <taxon>Halomonas</taxon>
    </lineage>
</organism>
<reference evidence="1 2" key="1">
    <citation type="submission" date="2019-12" db="EMBL/GenBank/DDBJ databases">
        <title>Draft genome sequencing of Halomonas icarensis D1-1.</title>
        <authorList>
            <person name="Pandiyan K."/>
            <person name="Kushwaha P."/>
            <person name="Gowdham M."/>
            <person name="Chakdar H."/>
            <person name="Singh A."/>
            <person name="Kumar M."/>
            <person name="Saxena A.K."/>
        </authorList>
    </citation>
    <scope>NUCLEOTIDE SEQUENCE [LARGE SCALE GENOMIC DNA]</scope>
    <source>
        <strain evidence="1 2">D1-1</strain>
    </source>
</reference>